<dbReference type="Proteomes" id="UP000217895">
    <property type="component" value="Chromosome"/>
</dbReference>
<protein>
    <submittedName>
        <fullName evidence="2">Uncharacterized protein</fullName>
    </submittedName>
</protein>
<dbReference type="Pfam" id="PF16734">
    <property type="entry name" value="Pilin_GH"/>
    <property type="match status" value="1"/>
</dbReference>
<evidence type="ECO:0000313" key="2">
    <source>
        <dbReference type="EMBL" id="BAY55622.1"/>
    </source>
</evidence>
<dbReference type="AlphaFoldDB" id="A0A1Z4JFT6"/>
<dbReference type="InterPro" id="IPR031975">
    <property type="entry name" value="Pilin_GH"/>
</dbReference>
<dbReference type="EMBL" id="AP018203">
    <property type="protein sequence ID" value="BAY55622.1"/>
    <property type="molecule type" value="Genomic_DNA"/>
</dbReference>
<feature type="signal peptide" evidence="1">
    <location>
        <begin position="1"/>
        <end position="22"/>
    </location>
</feature>
<reference evidence="2 3" key="1">
    <citation type="submission" date="2017-06" db="EMBL/GenBank/DDBJ databases">
        <title>Genome sequencing of cyanobaciteial culture collection at National Institute for Environmental Studies (NIES).</title>
        <authorList>
            <person name="Hirose Y."/>
            <person name="Shimura Y."/>
            <person name="Fujisawa T."/>
            <person name="Nakamura Y."/>
            <person name="Kawachi M."/>
        </authorList>
    </citation>
    <scope>NUCLEOTIDE SEQUENCE [LARGE SCALE GENOMIC DNA]</scope>
    <source>
        <strain evidence="2 3">NIES-2135</strain>
    </source>
</reference>
<keyword evidence="3" id="KW-1185">Reference proteome</keyword>
<evidence type="ECO:0000313" key="3">
    <source>
        <dbReference type="Proteomes" id="UP000217895"/>
    </source>
</evidence>
<organism evidence="2 3">
    <name type="scientific">Leptolyngbya boryana NIES-2135</name>
    <dbReference type="NCBI Taxonomy" id="1973484"/>
    <lineage>
        <taxon>Bacteria</taxon>
        <taxon>Bacillati</taxon>
        <taxon>Cyanobacteriota</taxon>
        <taxon>Cyanophyceae</taxon>
        <taxon>Leptolyngbyales</taxon>
        <taxon>Leptolyngbyaceae</taxon>
        <taxon>Leptolyngbya group</taxon>
        <taxon>Leptolyngbya</taxon>
    </lineage>
</organism>
<proteinExistence type="predicted"/>
<name>A0A1Z4JFT6_LEPBY</name>
<feature type="chain" id="PRO_5011116554" evidence="1">
    <location>
        <begin position="23"/>
        <end position="283"/>
    </location>
</feature>
<evidence type="ECO:0000256" key="1">
    <source>
        <dbReference type="SAM" id="SignalP"/>
    </source>
</evidence>
<keyword evidence="1" id="KW-0732">Signal</keyword>
<sequence>MKTIGWMSGLIGVVLISQSVMALPTTEAVQPSSIAGRWQGTFNDKYPMSFLFSPEGKLVMVFGMNGAEPTVLAGTTVNYKVDATTKPMHLDITIPDAKEPVLTIADLPDPQTLQIQMSDTNPGKPRPTKFTDQTKMQKVSDRAIEPLDAAKFTQAAQSSEAEGRIVMQALAQSALFSTVESGKFPTTLEELGLPTNNTANYRYQLQTQPKQITIIARPKKANLKSYISVVVTGTERKIDFATTTVCQSIRPSLFAPPLPRLGSPFAPNDSRAVCGIGSEAVKF</sequence>
<gene>
    <name evidence="2" type="ORF">NIES2135_24460</name>
</gene>
<accession>A0A1Z4JFT6</accession>